<dbReference type="PROSITE" id="PS51471">
    <property type="entry name" value="FE2OG_OXY"/>
    <property type="match status" value="1"/>
</dbReference>
<dbReference type="SUPFAM" id="SSF51197">
    <property type="entry name" value="Clavaminate synthase-like"/>
    <property type="match status" value="1"/>
</dbReference>
<gene>
    <name evidence="4" type="ORF">IFM89_003146</name>
</gene>
<dbReference type="Gene3D" id="2.60.120.330">
    <property type="entry name" value="B-lactam Antibiotic, Isopenicillin N Synthase, Chain"/>
    <property type="match status" value="1"/>
</dbReference>
<keyword evidence="1" id="KW-0479">Metal-binding</keyword>
<dbReference type="Proteomes" id="UP000631114">
    <property type="component" value="Unassembled WGS sequence"/>
</dbReference>
<feature type="transmembrane region" description="Helical" evidence="2">
    <location>
        <begin position="6"/>
        <end position="26"/>
    </location>
</feature>
<feature type="non-terminal residue" evidence="4">
    <location>
        <position position="1"/>
    </location>
</feature>
<dbReference type="InterPro" id="IPR027443">
    <property type="entry name" value="IPNS-like_sf"/>
</dbReference>
<dbReference type="Pfam" id="PF03171">
    <property type="entry name" value="2OG-FeII_Oxy"/>
    <property type="match status" value="1"/>
</dbReference>
<keyword evidence="2" id="KW-0472">Membrane</keyword>
<evidence type="ECO:0000256" key="2">
    <source>
        <dbReference type="SAM" id="Phobius"/>
    </source>
</evidence>
<keyword evidence="1" id="KW-0408">Iron</keyword>
<name>A0A835M6N4_9MAGN</name>
<keyword evidence="5" id="KW-1185">Reference proteome</keyword>
<evidence type="ECO:0000313" key="5">
    <source>
        <dbReference type="Proteomes" id="UP000631114"/>
    </source>
</evidence>
<proteinExistence type="inferred from homology"/>
<protein>
    <recommendedName>
        <fullName evidence="3">Fe2OG dioxygenase domain-containing protein</fullName>
    </recommendedName>
</protein>
<keyword evidence="2" id="KW-0812">Transmembrane</keyword>
<keyword evidence="2" id="KW-1133">Transmembrane helix</keyword>
<feature type="domain" description="Fe2OG dioxygenase" evidence="3">
    <location>
        <begin position="200"/>
        <end position="305"/>
    </location>
</feature>
<dbReference type="InterPro" id="IPR050231">
    <property type="entry name" value="Iron_ascorbate_oxido_reductase"/>
</dbReference>
<evidence type="ECO:0000313" key="4">
    <source>
        <dbReference type="EMBL" id="KAF9612671.1"/>
    </source>
</evidence>
<comment type="caution">
    <text evidence="4">The sequence shown here is derived from an EMBL/GenBank/DDBJ whole genome shotgun (WGS) entry which is preliminary data.</text>
</comment>
<dbReference type="AlphaFoldDB" id="A0A835M6N4"/>
<evidence type="ECO:0000259" key="3">
    <source>
        <dbReference type="PROSITE" id="PS51471"/>
    </source>
</evidence>
<dbReference type="InterPro" id="IPR044861">
    <property type="entry name" value="IPNS-like_FE2OG_OXY"/>
</dbReference>
<sequence length="351" mass="39776">NKPLKIVCGIATFLHLGLLALILRILRIFNLAAQKRARRMGSISSDKIPAIVFYRKDLRPGTPSWCLVRDEIRQALELYGCFEAAFGGTQLHPEMLGELEKLFGLPSETKNKCTLNDVFEGYNGSYSNMPLLESISFDDVPVIERLQSFTDLMWPEGNSNFCDILCSYVRQVSELELMVKRMIFESFGLERDFNATEKSTSYHLRAMRYMAPKTNEPNLGIDTHTDASFLTILNQNQVHGLEVQTKKGEWISVKPAPSSYVVMIGDACMAWSNCRLHNPIHRVMMRGDAIRYSIGLLSYAKGITQTPEELVDEEHPLLFKPFNHLGYHQFIVGEDRKGLKHASAMKAYCGV</sequence>
<dbReference type="GO" id="GO:0016491">
    <property type="term" value="F:oxidoreductase activity"/>
    <property type="evidence" value="ECO:0007669"/>
    <property type="project" value="UniProtKB-KW"/>
</dbReference>
<reference evidence="4 5" key="1">
    <citation type="submission" date="2020-10" db="EMBL/GenBank/DDBJ databases">
        <title>The Coptis chinensis genome and diversification of protoberbering-type alkaloids.</title>
        <authorList>
            <person name="Wang B."/>
            <person name="Shu S."/>
            <person name="Song C."/>
            <person name="Liu Y."/>
        </authorList>
    </citation>
    <scope>NUCLEOTIDE SEQUENCE [LARGE SCALE GENOMIC DNA]</scope>
    <source>
        <strain evidence="4">HL-2020</strain>
        <tissue evidence="4">Leaf</tissue>
    </source>
</reference>
<keyword evidence="1" id="KW-0560">Oxidoreductase</keyword>
<dbReference type="InterPro" id="IPR005123">
    <property type="entry name" value="Oxoglu/Fe-dep_dioxygenase_dom"/>
</dbReference>
<accession>A0A835M6N4</accession>
<dbReference type="OrthoDB" id="288590at2759"/>
<organism evidence="4 5">
    <name type="scientific">Coptis chinensis</name>
    <dbReference type="NCBI Taxonomy" id="261450"/>
    <lineage>
        <taxon>Eukaryota</taxon>
        <taxon>Viridiplantae</taxon>
        <taxon>Streptophyta</taxon>
        <taxon>Embryophyta</taxon>
        <taxon>Tracheophyta</taxon>
        <taxon>Spermatophyta</taxon>
        <taxon>Magnoliopsida</taxon>
        <taxon>Ranunculales</taxon>
        <taxon>Ranunculaceae</taxon>
        <taxon>Coptidoideae</taxon>
        <taxon>Coptis</taxon>
    </lineage>
</organism>
<dbReference type="GO" id="GO:0046872">
    <property type="term" value="F:metal ion binding"/>
    <property type="evidence" value="ECO:0007669"/>
    <property type="project" value="UniProtKB-KW"/>
</dbReference>
<dbReference type="PANTHER" id="PTHR47990">
    <property type="entry name" value="2-OXOGLUTARATE (2OG) AND FE(II)-DEPENDENT OXYGENASE SUPERFAMILY PROTEIN-RELATED"/>
    <property type="match status" value="1"/>
</dbReference>
<dbReference type="EMBL" id="JADFTS010000003">
    <property type="protein sequence ID" value="KAF9612671.1"/>
    <property type="molecule type" value="Genomic_DNA"/>
</dbReference>
<comment type="similarity">
    <text evidence="1">Belongs to the iron/ascorbate-dependent oxidoreductase family.</text>
</comment>
<evidence type="ECO:0000256" key="1">
    <source>
        <dbReference type="RuleBase" id="RU003682"/>
    </source>
</evidence>